<evidence type="ECO:0000256" key="1">
    <source>
        <dbReference type="SAM" id="SignalP"/>
    </source>
</evidence>
<dbReference type="EMBL" id="JACXZA010000002">
    <property type="protein sequence ID" value="MBD3919349.1"/>
    <property type="molecule type" value="Genomic_DNA"/>
</dbReference>
<feature type="signal peptide" evidence="1">
    <location>
        <begin position="1"/>
        <end position="20"/>
    </location>
</feature>
<keyword evidence="1" id="KW-0732">Signal</keyword>
<feature type="chain" id="PRO_5047406146" description="Lipoprotein" evidence="1">
    <location>
        <begin position="21"/>
        <end position="216"/>
    </location>
</feature>
<evidence type="ECO:0000313" key="3">
    <source>
        <dbReference type="Proteomes" id="UP000609346"/>
    </source>
</evidence>
<comment type="caution">
    <text evidence="2">The sequence shown here is derived from an EMBL/GenBank/DDBJ whole genome shotgun (WGS) entry which is preliminary data.</text>
</comment>
<reference evidence="2 3" key="1">
    <citation type="submission" date="2020-09" db="EMBL/GenBank/DDBJ databases">
        <title>Paenibacillus sp. strain PR3 16S rRNA gene Genome sequencing and assembly.</title>
        <authorList>
            <person name="Kim J."/>
        </authorList>
    </citation>
    <scope>NUCLEOTIDE SEQUENCE [LARGE SCALE GENOMIC DNA]</scope>
    <source>
        <strain evidence="2 3">PR3</strain>
    </source>
</reference>
<evidence type="ECO:0000313" key="2">
    <source>
        <dbReference type="EMBL" id="MBD3919349.1"/>
    </source>
</evidence>
<gene>
    <name evidence="2" type="ORF">H8B09_11335</name>
</gene>
<keyword evidence="3" id="KW-1185">Reference proteome</keyword>
<sequence>MKKRFAALILCVVLPLTISACSTSKPNALSTNSSGTMNTVANYQEKNELKIVNNHAIHKNYKDLTELEEKADIIIKGRFTGERNTNVIRGSHGEVDYTNSISTINVSESFTGDVAKDTQIRIYEPGYVSNNTYFNVEGYNLLNENGEYILFLRSSNNGIYSIVGMYQGKFDLKTPNKITNTKISQLNGVILNEYLGDNVEHYNSLKKQVVAKYNDY</sequence>
<dbReference type="RefSeq" id="WP_191203601.1">
    <property type="nucleotide sequence ID" value="NZ_JACXZA010000002.1"/>
</dbReference>
<dbReference type="Proteomes" id="UP000609346">
    <property type="component" value="Unassembled WGS sequence"/>
</dbReference>
<name>A0ABR8MXV5_9BACL</name>
<evidence type="ECO:0008006" key="4">
    <source>
        <dbReference type="Google" id="ProtNLM"/>
    </source>
</evidence>
<accession>A0ABR8MXV5</accession>
<protein>
    <recommendedName>
        <fullName evidence="4">Lipoprotein</fullName>
    </recommendedName>
</protein>
<organism evidence="2 3">
    <name type="scientific">Paenibacillus terricola</name>
    <dbReference type="NCBI Taxonomy" id="2763503"/>
    <lineage>
        <taxon>Bacteria</taxon>
        <taxon>Bacillati</taxon>
        <taxon>Bacillota</taxon>
        <taxon>Bacilli</taxon>
        <taxon>Bacillales</taxon>
        <taxon>Paenibacillaceae</taxon>
        <taxon>Paenibacillus</taxon>
    </lineage>
</organism>
<proteinExistence type="predicted"/>
<dbReference type="PROSITE" id="PS51257">
    <property type="entry name" value="PROKAR_LIPOPROTEIN"/>
    <property type="match status" value="1"/>
</dbReference>